<dbReference type="RefSeq" id="XP_048270724.1">
    <property type="nucleotide sequence ID" value="XM_048414767.1"/>
</dbReference>
<name>A0A9C6SQR2_BOMTE</name>
<feature type="transmembrane region" description="Helical" evidence="6">
    <location>
        <begin position="156"/>
        <end position="175"/>
    </location>
</feature>
<evidence type="ECO:0000256" key="1">
    <source>
        <dbReference type="ARBA" id="ARBA00004141"/>
    </source>
</evidence>
<protein>
    <submittedName>
        <fullName evidence="9">Mpv17-like protein isoform X1</fullName>
    </submittedName>
</protein>
<dbReference type="GO" id="GO:0005739">
    <property type="term" value="C:mitochondrion"/>
    <property type="evidence" value="ECO:0007669"/>
    <property type="project" value="TreeGrafter"/>
</dbReference>
<dbReference type="InterPro" id="IPR007248">
    <property type="entry name" value="Mpv17_PMP22"/>
</dbReference>
<dbReference type="GeneID" id="100650918"/>
<dbReference type="PANTHER" id="PTHR11266">
    <property type="entry name" value="PEROXISOMAL MEMBRANE PROTEIN 2, PXMP2 MPV17"/>
    <property type="match status" value="1"/>
</dbReference>
<evidence type="ECO:0000256" key="2">
    <source>
        <dbReference type="ARBA" id="ARBA00006824"/>
    </source>
</evidence>
<dbReference type="Proteomes" id="UP000835206">
    <property type="component" value="Chromosome 3"/>
</dbReference>
<feature type="transmembrane region" description="Helical" evidence="6">
    <location>
        <begin position="181"/>
        <end position="201"/>
    </location>
</feature>
<feature type="compositionally biased region" description="Basic and acidic residues" evidence="7">
    <location>
        <begin position="226"/>
        <end position="239"/>
    </location>
</feature>
<sequence length="239" mass="27908">MLTQIHILDNSSFSFLFNCSVTTAKMRLIFIKIREVSKKYPIVRGMVSYAVIWPTGSLIQQKLTGHDELNYMQALRFSLYGGFFVAPTLYCWMRCSSYFWPKSDLKSAITKALIEQVTYSPTAMCCFFFGMNLLEMKPVAECIEEVKHKFWPTYKVKYVGVCVWPILQTINFFFVPEHNRVIYVSFCSLIWTSFLAYMKALEAKKLQDLKSDNNLKHKSKKSINVDQKEDKSERLSIIR</sequence>
<comment type="similarity">
    <text evidence="2 6">Belongs to the peroxisomal membrane protein PXMP2/4 family.</text>
</comment>
<proteinExistence type="inferred from homology"/>
<keyword evidence="3 6" id="KW-0812">Transmembrane</keyword>
<evidence type="ECO:0000256" key="7">
    <source>
        <dbReference type="SAM" id="MobiDB-lite"/>
    </source>
</evidence>
<dbReference type="Pfam" id="PF04117">
    <property type="entry name" value="Mpv17_PMP22"/>
    <property type="match status" value="1"/>
</dbReference>
<comment type="subcellular location">
    <subcellularLocation>
        <location evidence="1">Membrane</location>
        <topology evidence="1">Multi-pass membrane protein</topology>
    </subcellularLocation>
</comment>
<accession>A0A9C6SQR2</accession>
<dbReference type="PANTHER" id="PTHR11266:SF75">
    <property type="entry name" value="IP10007P-RELATED"/>
    <property type="match status" value="1"/>
</dbReference>
<evidence type="ECO:0000313" key="9">
    <source>
        <dbReference type="RefSeq" id="XP_048270724.1"/>
    </source>
</evidence>
<keyword evidence="8" id="KW-1185">Reference proteome</keyword>
<feature type="transmembrane region" description="Helical" evidence="6">
    <location>
        <begin position="71"/>
        <end position="92"/>
    </location>
</feature>
<keyword evidence="4 6" id="KW-1133">Transmembrane helix</keyword>
<dbReference type="OrthoDB" id="430207at2759"/>
<evidence type="ECO:0000256" key="4">
    <source>
        <dbReference type="ARBA" id="ARBA00022989"/>
    </source>
</evidence>
<keyword evidence="5 6" id="KW-0472">Membrane</keyword>
<evidence type="ECO:0000256" key="3">
    <source>
        <dbReference type="ARBA" id="ARBA00022692"/>
    </source>
</evidence>
<feature type="region of interest" description="Disordered" evidence="7">
    <location>
        <begin position="220"/>
        <end position="239"/>
    </location>
</feature>
<gene>
    <name evidence="9" type="primary">LOC100650918</name>
</gene>
<evidence type="ECO:0000256" key="6">
    <source>
        <dbReference type="RuleBase" id="RU363053"/>
    </source>
</evidence>
<reference evidence="9" key="1">
    <citation type="submission" date="2025-08" db="UniProtKB">
        <authorList>
            <consortium name="RefSeq"/>
        </authorList>
    </citation>
    <scope>IDENTIFICATION</scope>
</reference>
<dbReference type="GO" id="GO:0016020">
    <property type="term" value="C:membrane"/>
    <property type="evidence" value="ECO:0007669"/>
    <property type="project" value="UniProtKB-SubCell"/>
</dbReference>
<feature type="transmembrane region" description="Helical" evidence="6">
    <location>
        <begin position="42"/>
        <end position="59"/>
    </location>
</feature>
<dbReference type="AlphaFoldDB" id="A0A9C6SQR2"/>
<evidence type="ECO:0000256" key="5">
    <source>
        <dbReference type="ARBA" id="ARBA00023136"/>
    </source>
</evidence>
<organism evidence="8 9">
    <name type="scientific">Bombus terrestris</name>
    <name type="common">Buff-tailed bumblebee</name>
    <name type="synonym">Apis terrestris</name>
    <dbReference type="NCBI Taxonomy" id="30195"/>
    <lineage>
        <taxon>Eukaryota</taxon>
        <taxon>Metazoa</taxon>
        <taxon>Ecdysozoa</taxon>
        <taxon>Arthropoda</taxon>
        <taxon>Hexapoda</taxon>
        <taxon>Insecta</taxon>
        <taxon>Pterygota</taxon>
        <taxon>Neoptera</taxon>
        <taxon>Endopterygota</taxon>
        <taxon>Hymenoptera</taxon>
        <taxon>Apocrita</taxon>
        <taxon>Aculeata</taxon>
        <taxon>Apoidea</taxon>
        <taxon>Anthophila</taxon>
        <taxon>Apidae</taxon>
        <taxon>Bombus</taxon>
        <taxon>Bombus</taxon>
    </lineage>
</organism>
<evidence type="ECO:0000313" key="8">
    <source>
        <dbReference type="Proteomes" id="UP000835206"/>
    </source>
</evidence>